<dbReference type="PANTHER" id="PTHR42852">
    <property type="entry name" value="THIOL:DISULFIDE INTERCHANGE PROTEIN DSBE"/>
    <property type="match status" value="1"/>
</dbReference>
<keyword evidence="4" id="KW-0676">Redox-active center</keyword>
<proteinExistence type="predicted"/>
<protein>
    <recommendedName>
        <fullName evidence="6">Thioredoxin domain-containing protein</fullName>
    </recommendedName>
</protein>
<dbReference type="CDD" id="cd02966">
    <property type="entry name" value="TlpA_like_family"/>
    <property type="match status" value="1"/>
</dbReference>
<dbReference type="PANTHER" id="PTHR42852:SF6">
    <property type="entry name" value="THIOL:DISULFIDE INTERCHANGE PROTEIN DSBE"/>
    <property type="match status" value="1"/>
</dbReference>
<dbReference type="AlphaFoldDB" id="A0A250E813"/>
<organism evidence="7 8">
    <name type="scientific">Capnocytophaga cynodegmi</name>
    <dbReference type="NCBI Taxonomy" id="28189"/>
    <lineage>
        <taxon>Bacteria</taxon>
        <taxon>Pseudomonadati</taxon>
        <taxon>Bacteroidota</taxon>
        <taxon>Flavobacteriia</taxon>
        <taxon>Flavobacteriales</taxon>
        <taxon>Flavobacteriaceae</taxon>
        <taxon>Capnocytophaga</taxon>
    </lineage>
</organism>
<dbReference type="PROSITE" id="PS51352">
    <property type="entry name" value="THIOREDOXIN_2"/>
    <property type="match status" value="1"/>
</dbReference>
<dbReference type="InterPro" id="IPR013766">
    <property type="entry name" value="Thioredoxin_domain"/>
</dbReference>
<keyword evidence="2" id="KW-0201">Cytochrome c-type biogenesis</keyword>
<sequence length="690" mass="79496">MKSLSLIFTILFTCIIVNTQAQNKTIDLPPFGFANTKTIEIRKVSLSEKETLLEVDAFFTPGYWIRIASDTYLKAGDKKYKIQKGEGIVLDSLFWMPKSGEASFKLVFEPLPLKTEKFDFIEGDCKDCFKIYDIDLSKKQHKINIPKEFQQKHQVTKNFSTKWQKGKGLISGKIIGYKPDLGDVVFIYPNPITGNRDKNLVTISEDGTFKINTTIYSPTSLILLSDSFYIPLIVAPDKELKVLINLPEMQRKQSRLQRNIVSKGEGIYYAGFLADVNNDVYKISSEERKNRVNIDSIADLGADALEKHFKQEYYKEISKNNALKINDLSRKILNSKAINELKDEIGNIGYYLRKSYAKKYNISEKEAQVKYYSEPKRADFYDFYKEIPYNDSDILLSPIVSELVNDLLFFHIGENRILDIVRFLSESPKVTDVDRNLFKEFLEAKQNNTSFLKMKELEEVGMKYDDLIKEYDKKNRGATVLAKIWGTDNALLLDLIKARKIANQFADYEPLTEENKEEMKSFPIEIQQILIDENDKLLARIEENKKRTGFTVLNVPQTSDEQLLVEMLKPFKGKVILIDMWATWCGPCLAANKQMEPLKAEFAFADKDVIFLYLAGENSPEQTWKNMIPSIKGQHYRVNKNQWSYLQQSFNARGVPTYIIVDKKGEHSYQVSGFPGVNTMKNELLKALEK</sequence>
<evidence type="ECO:0000313" key="8">
    <source>
        <dbReference type="Proteomes" id="UP000242855"/>
    </source>
</evidence>
<dbReference type="InterPro" id="IPR036249">
    <property type="entry name" value="Thioredoxin-like_sf"/>
</dbReference>
<feature type="signal peptide" evidence="5">
    <location>
        <begin position="1"/>
        <end position="21"/>
    </location>
</feature>
<comment type="subcellular location">
    <subcellularLocation>
        <location evidence="1">Cell envelope</location>
    </subcellularLocation>
</comment>
<evidence type="ECO:0000256" key="4">
    <source>
        <dbReference type="ARBA" id="ARBA00023284"/>
    </source>
</evidence>
<evidence type="ECO:0000256" key="2">
    <source>
        <dbReference type="ARBA" id="ARBA00022748"/>
    </source>
</evidence>
<dbReference type="InterPro" id="IPR050553">
    <property type="entry name" value="Thioredoxin_ResA/DsbE_sf"/>
</dbReference>
<name>A0A250E813_9FLAO</name>
<dbReference type="KEGG" id="ccyn:CGC48_03945"/>
<dbReference type="InterPro" id="IPR012336">
    <property type="entry name" value="Thioredoxin-like_fold"/>
</dbReference>
<dbReference type="GO" id="GO:0017004">
    <property type="term" value="P:cytochrome complex assembly"/>
    <property type="evidence" value="ECO:0007669"/>
    <property type="project" value="UniProtKB-KW"/>
</dbReference>
<dbReference type="Proteomes" id="UP000242855">
    <property type="component" value="Chromosome"/>
</dbReference>
<dbReference type="RefSeq" id="WP_098028535.1">
    <property type="nucleotide sequence ID" value="NZ_CP022378.1"/>
</dbReference>
<evidence type="ECO:0000259" key="6">
    <source>
        <dbReference type="PROSITE" id="PS51352"/>
    </source>
</evidence>
<feature type="chain" id="PRO_5013190936" description="Thioredoxin domain-containing protein" evidence="5">
    <location>
        <begin position="22"/>
        <end position="690"/>
    </location>
</feature>
<evidence type="ECO:0000256" key="5">
    <source>
        <dbReference type="SAM" id="SignalP"/>
    </source>
</evidence>
<dbReference type="Gene3D" id="3.40.30.10">
    <property type="entry name" value="Glutaredoxin"/>
    <property type="match status" value="1"/>
</dbReference>
<feature type="domain" description="Thioredoxin" evidence="6">
    <location>
        <begin position="541"/>
        <end position="690"/>
    </location>
</feature>
<gene>
    <name evidence="7" type="ORF">CGC48_03945</name>
</gene>
<dbReference type="GO" id="GO:0030313">
    <property type="term" value="C:cell envelope"/>
    <property type="evidence" value="ECO:0007669"/>
    <property type="project" value="UniProtKB-SubCell"/>
</dbReference>
<dbReference type="GeneID" id="96780946"/>
<evidence type="ECO:0000256" key="3">
    <source>
        <dbReference type="ARBA" id="ARBA00023157"/>
    </source>
</evidence>
<accession>A0A250E813</accession>
<dbReference type="SUPFAM" id="SSF52833">
    <property type="entry name" value="Thioredoxin-like"/>
    <property type="match status" value="1"/>
</dbReference>
<dbReference type="Pfam" id="PF13905">
    <property type="entry name" value="Thioredoxin_8"/>
    <property type="match status" value="1"/>
</dbReference>
<reference evidence="7 8" key="1">
    <citation type="journal article" date="2017" name="Genome Announc.">
        <title>Twelve Complete Reference Genomes of Clinical Isolates in the Capnocytophaga Genus.</title>
        <authorList>
            <person name="Villarma A."/>
            <person name="Gulvik C.A."/>
            <person name="Rowe L.A."/>
            <person name="Sheth M."/>
            <person name="Juieng P."/>
            <person name="Nicholson A.C."/>
            <person name="Loparev V.N."/>
            <person name="McQuiston J.R."/>
        </authorList>
    </citation>
    <scope>NUCLEOTIDE SEQUENCE [LARGE SCALE GENOMIC DNA]</scope>
    <source>
        <strain evidence="7 8">G7591</strain>
    </source>
</reference>
<keyword evidence="3" id="KW-1015">Disulfide bond</keyword>
<dbReference type="EMBL" id="CP022378">
    <property type="protein sequence ID" value="ATA67857.1"/>
    <property type="molecule type" value="Genomic_DNA"/>
</dbReference>
<keyword evidence="5" id="KW-0732">Signal</keyword>
<evidence type="ECO:0000313" key="7">
    <source>
        <dbReference type="EMBL" id="ATA67857.1"/>
    </source>
</evidence>
<evidence type="ECO:0000256" key="1">
    <source>
        <dbReference type="ARBA" id="ARBA00004196"/>
    </source>
</evidence>